<dbReference type="AlphaFoldDB" id="W6N6W6"/>
<dbReference type="OrthoDB" id="1930532at2"/>
<dbReference type="GeneID" id="29419604"/>
<comment type="caution">
    <text evidence="1">The sequence shown here is derived from an EMBL/GenBank/DDBJ whole genome shotgun (WGS) entry which is preliminary data.</text>
</comment>
<gene>
    <name evidence="1" type="ORF">CTDIVETGP_1124</name>
</gene>
<accession>W6N6W6</accession>
<evidence type="ECO:0000313" key="1">
    <source>
        <dbReference type="EMBL" id="CDL91054.1"/>
    </source>
</evidence>
<sequence length="101" mass="12099">MRYFNDKTQTYSAIIDILCEYKGLSKEQLFNVLKDNDCKHLFFLLIKKYGCFDLDMLKKDIPSINKIKLENNINQAQKKLLLNRKIRNMYFEAEDLLDRAK</sequence>
<name>W6N6W6_CLOTY</name>
<reference evidence="1 2" key="1">
    <citation type="journal article" date="2015" name="Genome Announc.">
        <title>Draft Genome Sequence of Clostridium tyrobutyricum Strain DIVETGP, Isolated from Cow's Milk for Grana Padano Production.</title>
        <authorList>
            <person name="Soggiu A."/>
            <person name="Piras C."/>
            <person name="Gaiarsa S."/>
            <person name="Sassera D."/>
            <person name="Roncada P."/>
            <person name="Bendixen E."/>
            <person name="Brasca M."/>
            <person name="Bonizzi L."/>
        </authorList>
    </citation>
    <scope>NUCLEOTIDE SEQUENCE [LARGE SCALE GENOMIC DNA]</scope>
    <source>
        <strain evidence="1 2">DIVETGP</strain>
    </source>
</reference>
<protein>
    <submittedName>
        <fullName evidence="1">Uncharacterized protein</fullName>
    </submittedName>
</protein>
<organism evidence="1 2">
    <name type="scientific">Clostridium tyrobutyricum DIVETGP</name>
    <dbReference type="NCBI Taxonomy" id="1408889"/>
    <lineage>
        <taxon>Bacteria</taxon>
        <taxon>Bacillati</taxon>
        <taxon>Bacillota</taxon>
        <taxon>Clostridia</taxon>
        <taxon>Eubacteriales</taxon>
        <taxon>Clostridiaceae</taxon>
        <taxon>Clostridium</taxon>
    </lineage>
</organism>
<dbReference type="Proteomes" id="UP000019482">
    <property type="component" value="Unassembled WGS sequence"/>
</dbReference>
<proteinExistence type="predicted"/>
<dbReference type="EMBL" id="CBXI010000017">
    <property type="protein sequence ID" value="CDL91054.1"/>
    <property type="molecule type" value="Genomic_DNA"/>
</dbReference>
<keyword evidence="2" id="KW-1185">Reference proteome</keyword>
<evidence type="ECO:0000313" key="2">
    <source>
        <dbReference type="Proteomes" id="UP000019482"/>
    </source>
</evidence>
<dbReference type="RefSeq" id="WP_017751755.1">
    <property type="nucleotide sequence ID" value="NZ_CBXI010000017.1"/>
</dbReference>